<feature type="domain" description="Methyltransferase" evidence="3">
    <location>
        <begin position="39"/>
        <end position="127"/>
    </location>
</feature>
<dbReference type="Pfam" id="PF13649">
    <property type="entry name" value="Methyltransf_25"/>
    <property type="match status" value="1"/>
</dbReference>
<evidence type="ECO:0000256" key="1">
    <source>
        <dbReference type="ARBA" id="ARBA00022603"/>
    </source>
</evidence>
<reference evidence="4 5" key="1">
    <citation type="journal article" date="2016" name="Nat. Commun.">
        <title>Thousands of microbial genomes shed light on interconnected biogeochemical processes in an aquifer system.</title>
        <authorList>
            <person name="Anantharaman K."/>
            <person name="Brown C.T."/>
            <person name="Hug L.A."/>
            <person name="Sharon I."/>
            <person name="Castelle C.J."/>
            <person name="Probst A.J."/>
            <person name="Thomas B.C."/>
            <person name="Singh A."/>
            <person name="Wilkins M.J."/>
            <person name="Karaoz U."/>
            <person name="Brodie E.L."/>
            <person name="Williams K.H."/>
            <person name="Hubbard S.S."/>
            <person name="Banfield J.F."/>
        </authorList>
    </citation>
    <scope>NUCLEOTIDE SEQUENCE [LARGE SCALE GENOMIC DNA]</scope>
</reference>
<dbReference type="STRING" id="1797263.A2397_04665"/>
<dbReference type="AlphaFoldDB" id="A0A1F4ZRE1"/>
<dbReference type="PANTHER" id="PTHR43861:SF1">
    <property type="entry name" value="TRANS-ACONITATE 2-METHYLTRANSFERASE"/>
    <property type="match status" value="1"/>
</dbReference>
<dbReference type="InterPro" id="IPR029063">
    <property type="entry name" value="SAM-dependent_MTases_sf"/>
</dbReference>
<gene>
    <name evidence="4" type="ORF">A2397_04665</name>
</gene>
<dbReference type="GO" id="GO:0032259">
    <property type="term" value="P:methylation"/>
    <property type="evidence" value="ECO:0007669"/>
    <property type="project" value="UniProtKB-KW"/>
</dbReference>
<proteinExistence type="predicted"/>
<evidence type="ECO:0000313" key="4">
    <source>
        <dbReference type="EMBL" id="OGD08678.1"/>
    </source>
</evidence>
<protein>
    <recommendedName>
        <fullName evidence="3">Methyltransferase domain-containing protein</fullName>
    </recommendedName>
</protein>
<dbReference type="GO" id="GO:0008168">
    <property type="term" value="F:methyltransferase activity"/>
    <property type="evidence" value="ECO:0007669"/>
    <property type="project" value="UniProtKB-KW"/>
</dbReference>
<dbReference type="Proteomes" id="UP000176424">
    <property type="component" value="Unassembled WGS sequence"/>
</dbReference>
<sequence>MTWVRDLKKRIKYYDETSVKPPSLFLEQALRYANGTTAIDLGCGSGSDTKEMARQGFKVIAVDINKEVANYFSKKDRDRIKLVIQPVEDFKFVRCDFIYAKSSLVFLSPKKFRKVAMEIKKSLKPGGVFAARLWGKKDSDNKSRKNYKYTFLGIEELKAIFDGYDFLAVNEHEEDKACADGRDKHWHFLDVIIKKTQEV</sequence>
<comment type="caution">
    <text evidence="4">The sequence shown here is derived from an EMBL/GenBank/DDBJ whole genome shotgun (WGS) entry which is preliminary data.</text>
</comment>
<accession>A0A1F4ZRE1</accession>
<name>A0A1F4ZRE1_9BACT</name>
<dbReference type="SUPFAM" id="SSF53335">
    <property type="entry name" value="S-adenosyl-L-methionine-dependent methyltransferases"/>
    <property type="match status" value="1"/>
</dbReference>
<dbReference type="EMBL" id="MEXR01000053">
    <property type="protein sequence ID" value="OGD08678.1"/>
    <property type="molecule type" value="Genomic_DNA"/>
</dbReference>
<evidence type="ECO:0000256" key="2">
    <source>
        <dbReference type="ARBA" id="ARBA00022679"/>
    </source>
</evidence>
<evidence type="ECO:0000313" key="5">
    <source>
        <dbReference type="Proteomes" id="UP000176424"/>
    </source>
</evidence>
<evidence type="ECO:0000259" key="3">
    <source>
        <dbReference type="Pfam" id="PF13649"/>
    </source>
</evidence>
<dbReference type="Gene3D" id="3.40.50.150">
    <property type="entry name" value="Vaccinia Virus protein VP39"/>
    <property type="match status" value="1"/>
</dbReference>
<dbReference type="PANTHER" id="PTHR43861">
    <property type="entry name" value="TRANS-ACONITATE 2-METHYLTRANSFERASE-RELATED"/>
    <property type="match status" value="1"/>
</dbReference>
<keyword evidence="1" id="KW-0489">Methyltransferase</keyword>
<dbReference type="CDD" id="cd02440">
    <property type="entry name" value="AdoMet_MTases"/>
    <property type="match status" value="1"/>
</dbReference>
<dbReference type="InterPro" id="IPR041698">
    <property type="entry name" value="Methyltransf_25"/>
</dbReference>
<keyword evidence="2" id="KW-0808">Transferase</keyword>
<organism evidence="4 5">
    <name type="scientific">Candidatus Amesbacteria bacterium RIFOXYB1_FULL_44_23</name>
    <dbReference type="NCBI Taxonomy" id="1797263"/>
    <lineage>
        <taxon>Bacteria</taxon>
        <taxon>Candidatus Amesiibacteriota</taxon>
    </lineage>
</organism>